<accession>A0A7Y2RHU9</accession>
<protein>
    <submittedName>
        <fullName evidence="1">Uncharacterized protein</fullName>
    </submittedName>
</protein>
<proteinExistence type="predicted"/>
<dbReference type="RefSeq" id="WP_171541161.1">
    <property type="nucleotide sequence ID" value="NZ_JABERL010000062.1"/>
</dbReference>
<sequence>MHKLKIVASVSLILAIIWGIQWMFHGFPVKPSNISNSKSTGDIKSNLNEFLTDPALSRVIESCIPRYNADFRRLNPQFKNLPDLITADYFNKAQLITTNPHTSRHEANLSTVNSINEFFNVLDSPISDPKMLQECFGNYGYTHHDMRRIKTNFSNFANSN</sequence>
<comment type="caution">
    <text evidence="1">The sequence shown here is derived from an EMBL/GenBank/DDBJ whole genome shotgun (WGS) entry which is preliminary data.</text>
</comment>
<gene>
    <name evidence="1" type="ORF">HLH17_15510</name>
</gene>
<evidence type="ECO:0000313" key="2">
    <source>
        <dbReference type="Proteomes" id="UP000569202"/>
    </source>
</evidence>
<dbReference type="Proteomes" id="UP000569202">
    <property type="component" value="Unassembled WGS sequence"/>
</dbReference>
<organism evidence="1 2">
    <name type="scientific">Acinetobacter terrae</name>
    <dbReference type="NCBI Taxonomy" id="2731247"/>
    <lineage>
        <taxon>Bacteria</taxon>
        <taxon>Pseudomonadati</taxon>
        <taxon>Pseudomonadota</taxon>
        <taxon>Gammaproteobacteria</taxon>
        <taxon>Moraxellales</taxon>
        <taxon>Moraxellaceae</taxon>
        <taxon>Acinetobacter</taxon>
        <taxon>Acinetobacter Taxon 24</taxon>
    </lineage>
</organism>
<reference evidence="1 2" key="1">
    <citation type="submission" date="2020-04" db="EMBL/GenBank/DDBJ databases">
        <title>Acinetobacter Taxon 24.</title>
        <authorList>
            <person name="Nemec A."/>
            <person name="Radolfova-Krizova L."/>
            <person name="Higgins P.G."/>
            <person name="Spanelova P."/>
        </authorList>
    </citation>
    <scope>NUCLEOTIDE SEQUENCE [LARGE SCALE GENOMIC DNA]</scope>
    <source>
        <strain evidence="1 2">ANC 5380</strain>
    </source>
</reference>
<evidence type="ECO:0000313" key="1">
    <source>
        <dbReference type="EMBL" id="NNH79030.1"/>
    </source>
</evidence>
<name>A0A7Y2RHU9_9GAMM</name>
<dbReference type="EMBL" id="JABERL010000062">
    <property type="protein sequence ID" value="NNH79030.1"/>
    <property type="molecule type" value="Genomic_DNA"/>
</dbReference>
<dbReference type="AlphaFoldDB" id="A0A7Y2RHU9"/>